<evidence type="ECO:0000256" key="5">
    <source>
        <dbReference type="PROSITE-ProRule" id="PRU00520"/>
    </source>
</evidence>
<evidence type="ECO:0000259" key="7">
    <source>
        <dbReference type="PROSITE" id="PS51160"/>
    </source>
</evidence>
<dbReference type="InterPro" id="IPR020456">
    <property type="entry name" value="Acylphosphatase"/>
</dbReference>
<keyword evidence="3 5" id="KW-0378">Hydrolase</keyword>
<evidence type="ECO:0000313" key="10">
    <source>
        <dbReference type="Proteomes" id="UP000034805"/>
    </source>
</evidence>
<evidence type="ECO:0000256" key="3">
    <source>
        <dbReference type="ARBA" id="ARBA00022801"/>
    </source>
</evidence>
<dbReference type="Proteomes" id="UP000694397">
    <property type="component" value="Chromosome 13"/>
</dbReference>
<dbReference type="OrthoDB" id="7961613at2759"/>
<evidence type="ECO:0000256" key="2">
    <source>
        <dbReference type="ARBA" id="ARBA00012150"/>
    </source>
</evidence>
<dbReference type="PRINTS" id="PR00112">
    <property type="entry name" value="ACYLPHPHTASE"/>
</dbReference>
<dbReference type="PROSITE" id="PS00150">
    <property type="entry name" value="ACYLPHOSPHATASE_1"/>
    <property type="match status" value="1"/>
</dbReference>
<dbReference type="InterPro" id="IPR001792">
    <property type="entry name" value="Acylphosphatase-like_dom"/>
</dbReference>
<dbReference type="RefSeq" id="XP_018592553.1">
    <property type="nucleotide sequence ID" value="XM_018737037.2"/>
</dbReference>
<dbReference type="SUPFAM" id="SSF54975">
    <property type="entry name" value="Acylphosphatase/BLUF domain-like"/>
    <property type="match status" value="1"/>
</dbReference>
<dbReference type="PANTHER" id="PTHR10029:SF22">
    <property type="entry name" value="ACYLPHOSPHATASE-2-LIKE"/>
    <property type="match status" value="1"/>
</dbReference>
<reference evidence="8 10" key="1">
    <citation type="submission" date="2015-08" db="EMBL/GenBank/DDBJ databases">
        <title>The genome of the Asian arowana (Scleropages formosus).</title>
        <authorList>
            <person name="Tan M.H."/>
            <person name="Gan H.M."/>
            <person name="Croft L.J."/>
            <person name="Austin C.M."/>
        </authorList>
    </citation>
    <scope>NUCLEOTIDE SEQUENCE [LARGE SCALE GENOMIC DNA]</scope>
    <source>
        <strain evidence="8">Aro1</strain>
    </source>
</reference>
<dbReference type="EMBL" id="JARO02009078">
    <property type="protein sequence ID" value="KPP62001.1"/>
    <property type="molecule type" value="Genomic_DNA"/>
</dbReference>
<dbReference type="FunFam" id="3.30.70.100:FF:000011">
    <property type="entry name" value="Acylphosphatase"/>
    <property type="match status" value="1"/>
</dbReference>
<protein>
    <recommendedName>
        <fullName evidence="2 5">acylphosphatase</fullName>
        <ecNumber evidence="2 5">3.6.1.7</ecNumber>
    </recommendedName>
</protein>
<dbReference type="AlphaFoldDB" id="A0A0N8JWV6"/>
<organism evidence="8 10">
    <name type="scientific">Scleropages formosus</name>
    <name type="common">Asian bonytongue</name>
    <name type="synonym">Osteoglossum formosum</name>
    <dbReference type="NCBI Taxonomy" id="113540"/>
    <lineage>
        <taxon>Eukaryota</taxon>
        <taxon>Metazoa</taxon>
        <taxon>Chordata</taxon>
        <taxon>Craniata</taxon>
        <taxon>Vertebrata</taxon>
        <taxon>Euteleostomi</taxon>
        <taxon>Actinopterygii</taxon>
        <taxon>Neopterygii</taxon>
        <taxon>Teleostei</taxon>
        <taxon>Osteoglossocephala</taxon>
        <taxon>Osteoglossomorpha</taxon>
        <taxon>Osteoglossiformes</taxon>
        <taxon>Osteoglossidae</taxon>
        <taxon>Scleropages</taxon>
    </lineage>
</organism>
<dbReference type="Proteomes" id="UP000034805">
    <property type="component" value="Unassembled WGS sequence"/>
</dbReference>
<dbReference type="InterPro" id="IPR036046">
    <property type="entry name" value="Acylphosphatase-like_dom_sf"/>
</dbReference>
<dbReference type="InterPro" id="IPR017968">
    <property type="entry name" value="Acylphosphatase_CS"/>
</dbReference>
<dbReference type="KEGG" id="sfm:108925221"/>
<feature type="active site" evidence="5">
    <location>
        <position position="21"/>
    </location>
</feature>
<evidence type="ECO:0000256" key="6">
    <source>
        <dbReference type="RuleBase" id="RU004168"/>
    </source>
</evidence>
<reference evidence="9 11" key="2">
    <citation type="submission" date="2019-04" db="EMBL/GenBank/DDBJ databases">
        <authorList>
            <consortium name="Wellcome Sanger Institute Data Sharing"/>
        </authorList>
    </citation>
    <scope>NUCLEOTIDE SEQUENCE [LARGE SCALE GENOMIC DNA]</scope>
</reference>
<dbReference type="Gene3D" id="3.30.70.100">
    <property type="match status" value="1"/>
</dbReference>
<dbReference type="GeneTree" id="ENSGT00390000011103"/>
<feature type="domain" description="Acylphosphatase-like" evidence="7">
    <location>
        <begin position="6"/>
        <end position="96"/>
    </location>
</feature>
<evidence type="ECO:0000256" key="1">
    <source>
        <dbReference type="ARBA" id="ARBA00005614"/>
    </source>
</evidence>
<dbReference type="Pfam" id="PF00708">
    <property type="entry name" value="Acylphosphatase"/>
    <property type="match status" value="1"/>
</dbReference>
<dbReference type="EC" id="3.6.1.7" evidence="2 5"/>
<dbReference type="PANTHER" id="PTHR10029">
    <property type="entry name" value="ACYLPHOSPHATASE"/>
    <property type="match status" value="1"/>
</dbReference>
<name>A0A0N8JWV6_SCLFO</name>
<accession>A0A0N8JWV6</accession>
<feature type="active site" evidence="5">
    <location>
        <position position="39"/>
    </location>
</feature>
<dbReference type="GeneID" id="108925221"/>
<comment type="similarity">
    <text evidence="1 6">Belongs to the acylphosphatase family.</text>
</comment>
<evidence type="ECO:0000256" key="4">
    <source>
        <dbReference type="ARBA" id="ARBA00047645"/>
    </source>
</evidence>
<reference evidence="9" key="3">
    <citation type="submission" date="2025-05" db="UniProtKB">
        <authorList>
            <consortium name="Ensembl"/>
        </authorList>
    </citation>
    <scope>IDENTIFICATION</scope>
</reference>
<dbReference type="GO" id="GO:0003998">
    <property type="term" value="F:acylphosphatase activity"/>
    <property type="evidence" value="ECO:0007669"/>
    <property type="project" value="UniProtKB-EC"/>
</dbReference>
<proteinExistence type="inferred from homology"/>
<dbReference type="PROSITE" id="PS51160">
    <property type="entry name" value="ACYLPHOSPHATASE_3"/>
    <property type="match status" value="1"/>
</dbReference>
<keyword evidence="11" id="KW-1185">Reference proteome</keyword>
<gene>
    <name evidence="9" type="primary">LOC108925221</name>
    <name evidence="8" type="ORF">Z043_119846</name>
</gene>
<evidence type="ECO:0000313" key="11">
    <source>
        <dbReference type="Proteomes" id="UP000694397"/>
    </source>
</evidence>
<evidence type="ECO:0000313" key="8">
    <source>
        <dbReference type="EMBL" id="KPP62001.1"/>
    </source>
</evidence>
<sequence>MSGLVSVDYEVFGQVQGVFFRKYTEQEATKLRLVGWVRNTMRDTVEGQIQGPKEAVEKMKNWLRSTGSPMSRIDKATFNNERAVSALEFSSFTTRY</sequence>
<dbReference type="Ensembl" id="ENSSFOT00015008259.2">
    <property type="protein sequence ID" value="ENSSFOP00015008142.1"/>
    <property type="gene ID" value="ENSSFOG00015005339.2"/>
</dbReference>
<comment type="catalytic activity">
    <reaction evidence="4 5">
        <text>an acyl phosphate + H2O = a carboxylate + phosphate + H(+)</text>
        <dbReference type="Rhea" id="RHEA:14965"/>
        <dbReference type="ChEBI" id="CHEBI:15377"/>
        <dbReference type="ChEBI" id="CHEBI:15378"/>
        <dbReference type="ChEBI" id="CHEBI:29067"/>
        <dbReference type="ChEBI" id="CHEBI:43474"/>
        <dbReference type="ChEBI" id="CHEBI:59918"/>
        <dbReference type="EC" id="3.6.1.7"/>
    </reaction>
</comment>
<evidence type="ECO:0000313" key="9">
    <source>
        <dbReference type="Ensembl" id="ENSSFOP00015008142.1"/>
    </source>
</evidence>
<dbReference type="STRING" id="113540.ENSSFOP00015008142"/>